<dbReference type="PRINTS" id="PR00404">
    <property type="entry name" value="MADSDOMAIN"/>
</dbReference>
<name>A0AAQ3PAL2_VIGMU</name>
<dbReference type="CDD" id="cd00265">
    <property type="entry name" value="MADS_MEF2_like"/>
    <property type="match status" value="1"/>
</dbReference>
<accession>A0AAQ3PAL2</accession>
<evidence type="ECO:0000313" key="7">
    <source>
        <dbReference type="EMBL" id="WVZ23003.1"/>
    </source>
</evidence>
<dbReference type="InterPro" id="IPR033896">
    <property type="entry name" value="MEF2-like_N"/>
</dbReference>
<organism evidence="7 8">
    <name type="scientific">Vigna mungo</name>
    <name type="common">Black gram</name>
    <name type="synonym">Phaseolus mungo</name>
    <dbReference type="NCBI Taxonomy" id="3915"/>
    <lineage>
        <taxon>Eukaryota</taxon>
        <taxon>Viridiplantae</taxon>
        <taxon>Streptophyta</taxon>
        <taxon>Embryophyta</taxon>
        <taxon>Tracheophyta</taxon>
        <taxon>Spermatophyta</taxon>
        <taxon>Magnoliopsida</taxon>
        <taxon>eudicotyledons</taxon>
        <taxon>Gunneridae</taxon>
        <taxon>Pentapetalae</taxon>
        <taxon>rosids</taxon>
        <taxon>fabids</taxon>
        <taxon>Fabales</taxon>
        <taxon>Fabaceae</taxon>
        <taxon>Papilionoideae</taxon>
        <taxon>50 kb inversion clade</taxon>
        <taxon>NPAAA clade</taxon>
        <taxon>indigoferoid/millettioid clade</taxon>
        <taxon>Phaseoleae</taxon>
        <taxon>Vigna</taxon>
    </lineage>
</organism>
<evidence type="ECO:0000256" key="3">
    <source>
        <dbReference type="ARBA" id="ARBA00023125"/>
    </source>
</evidence>
<reference evidence="7 8" key="1">
    <citation type="journal article" date="2023" name="Life. Sci Alliance">
        <title>Evolutionary insights into 3D genome organization and epigenetic landscape of Vigna mungo.</title>
        <authorList>
            <person name="Junaid A."/>
            <person name="Singh B."/>
            <person name="Bhatia S."/>
        </authorList>
    </citation>
    <scope>NUCLEOTIDE SEQUENCE [LARGE SCALE GENOMIC DNA]</scope>
    <source>
        <strain evidence="7">Urdbean</strain>
    </source>
</reference>
<evidence type="ECO:0000256" key="5">
    <source>
        <dbReference type="ARBA" id="ARBA00023242"/>
    </source>
</evidence>
<dbReference type="GO" id="GO:0005634">
    <property type="term" value="C:nucleus"/>
    <property type="evidence" value="ECO:0007669"/>
    <property type="project" value="UniProtKB-SubCell"/>
</dbReference>
<protein>
    <recommendedName>
        <fullName evidence="6">MADS-box domain-containing protein</fullName>
    </recommendedName>
</protein>
<proteinExistence type="predicted"/>
<evidence type="ECO:0000256" key="4">
    <source>
        <dbReference type="ARBA" id="ARBA00023163"/>
    </source>
</evidence>
<keyword evidence="2" id="KW-0805">Transcription regulation</keyword>
<evidence type="ECO:0000313" key="8">
    <source>
        <dbReference type="Proteomes" id="UP001374535"/>
    </source>
</evidence>
<dbReference type="GO" id="GO:0046983">
    <property type="term" value="F:protein dimerization activity"/>
    <property type="evidence" value="ECO:0007669"/>
    <property type="project" value="InterPro"/>
</dbReference>
<keyword evidence="4" id="KW-0804">Transcription</keyword>
<dbReference type="PROSITE" id="PS50066">
    <property type="entry name" value="MADS_BOX_2"/>
    <property type="match status" value="1"/>
</dbReference>
<dbReference type="InterPro" id="IPR002100">
    <property type="entry name" value="TF_MADSbox"/>
</dbReference>
<dbReference type="PANTHER" id="PTHR11945:SF229">
    <property type="entry name" value="AGAMOUS-LIKE 55-RELATED"/>
    <property type="match status" value="1"/>
</dbReference>
<dbReference type="Proteomes" id="UP001374535">
    <property type="component" value="Chromosome 1"/>
</dbReference>
<dbReference type="Gene3D" id="3.40.1810.10">
    <property type="entry name" value="Transcription factor, MADS-box"/>
    <property type="match status" value="1"/>
</dbReference>
<dbReference type="PANTHER" id="PTHR11945">
    <property type="entry name" value="MADS BOX PROTEIN"/>
    <property type="match status" value="1"/>
</dbReference>
<dbReference type="GO" id="GO:0045944">
    <property type="term" value="P:positive regulation of transcription by RNA polymerase II"/>
    <property type="evidence" value="ECO:0007669"/>
    <property type="project" value="InterPro"/>
</dbReference>
<dbReference type="SMART" id="SM00432">
    <property type="entry name" value="MADS"/>
    <property type="match status" value="1"/>
</dbReference>
<gene>
    <name evidence="7" type="ORF">V8G54_001547</name>
</gene>
<dbReference type="GO" id="GO:0000981">
    <property type="term" value="F:DNA-binding transcription factor activity, RNA polymerase II-specific"/>
    <property type="evidence" value="ECO:0007669"/>
    <property type="project" value="TreeGrafter"/>
</dbReference>
<evidence type="ECO:0000259" key="6">
    <source>
        <dbReference type="PROSITE" id="PS50066"/>
    </source>
</evidence>
<feature type="domain" description="MADS-box" evidence="6">
    <location>
        <begin position="1"/>
        <end position="61"/>
    </location>
</feature>
<keyword evidence="8" id="KW-1185">Reference proteome</keyword>
<dbReference type="SUPFAM" id="SSF55455">
    <property type="entry name" value="SRF-like"/>
    <property type="match status" value="1"/>
</dbReference>
<keyword evidence="3" id="KW-0238">DNA-binding</keyword>
<evidence type="ECO:0000256" key="2">
    <source>
        <dbReference type="ARBA" id="ARBA00023015"/>
    </source>
</evidence>
<evidence type="ECO:0000256" key="1">
    <source>
        <dbReference type="ARBA" id="ARBA00004123"/>
    </source>
</evidence>
<dbReference type="InterPro" id="IPR036879">
    <property type="entry name" value="TF_MADSbox_sf"/>
</dbReference>
<dbReference type="FunFam" id="3.40.1810.10:FF:000006">
    <property type="entry name" value="Agamous-like MADS-box protein AGL62"/>
    <property type="match status" value="1"/>
</dbReference>
<dbReference type="EMBL" id="CP144700">
    <property type="protein sequence ID" value="WVZ23003.1"/>
    <property type="molecule type" value="Genomic_DNA"/>
</dbReference>
<keyword evidence="5" id="KW-0539">Nucleus</keyword>
<comment type="subcellular location">
    <subcellularLocation>
        <location evidence="1">Nucleus</location>
    </subcellularLocation>
</comment>
<sequence length="185" mass="21193">MGRRKIEIAEVKDPNNKQVTFSKRRSGLFKKAFELSVLCGVEVAVVMFSPGKKPHSFGHPSVNVVADKFLWKKQTSNVVRANYVRENDAPNEVDGMERLCQQLSVVEVHINEEHQKATELDKIEKEQEASHAQNKELQNSPVLQRMVEDYVDAIEVSESMLLLAKEPVVGISNRTITKRRRRRRN</sequence>
<dbReference type="GO" id="GO:0000978">
    <property type="term" value="F:RNA polymerase II cis-regulatory region sequence-specific DNA binding"/>
    <property type="evidence" value="ECO:0007669"/>
    <property type="project" value="TreeGrafter"/>
</dbReference>
<dbReference type="AlphaFoldDB" id="A0AAQ3PAL2"/>
<dbReference type="Pfam" id="PF00319">
    <property type="entry name" value="SRF-TF"/>
    <property type="match status" value="1"/>
</dbReference>